<keyword evidence="6" id="KW-0630">Potassium</keyword>
<dbReference type="Gene3D" id="1.10.287.70">
    <property type="match status" value="1"/>
</dbReference>
<dbReference type="Gene3D" id="2.60.40.1400">
    <property type="entry name" value="G protein-activated inward rectifier potassium channel 1"/>
    <property type="match status" value="1"/>
</dbReference>
<accession>A0A9X3EIZ9</accession>
<evidence type="ECO:0000259" key="13">
    <source>
        <dbReference type="Pfam" id="PF17655"/>
    </source>
</evidence>
<evidence type="ECO:0000313" key="15">
    <source>
        <dbReference type="Proteomes" id="UP001150924"/>
    </source>
</evidence>
<feature type="transmembrane region" description="Helical" evidence="11">
    <location>
        <begin position="113"/>
        <end position="138"/>
    </location>
</feature>
<dbReference type="InterPro" id="IPR041647">
    <property type="entry name" value="IRK_C"/>
</dbReference>
<dbReference type="AlphaFoldDB" id="A0A9X3EIZ9"/>
<reference evidence="14" key="1">
    <citation type="submission" date="2022-11" db="EMBL/GenBank/DDBJ databases">
        <title>Minimal conservation of predation-associated metabolite biosynthetic gene clusters underscores biosynthetic potential of Myxococcota including descriptions for ten novel species: Archangium lansinium sp. nov., Myxococcus landrumus sp. nov., Nannocystis bai.</title>
        <authorList>
            <person name="Ahearne A."/>
            <person name="Stevens C."/>
            <person name="Phillips K."/>
        </authorList>
    </citation>
    <scope>NUCLEOTIDE SEQUENCE</scope>
    <source>
        <strain evidence="14">Na p29</strain>
    </source>
</reference>
<sequence length="308" mass="33848">MRSGAETVTEHSQQPLVRFTPRPPLGPPARVVGRVTRPLEDIYHYVLTLPWSLTIAYLAGAFLAVNIAFAWLYTLEPGGIAGARPGSFEDAFYFSVQTVATIGYGVMHPETRYAHVLVSVEAMLGIMCNALVTGLTFARFARPTARILFGARAVIGPADGSPHLMIRMANWRHNLLTDVRVQVLLLCEAIGEDGEPVQRAIELPLVVDETPILPVTWTVKHRIDAHSPLQGPDPLARLRAAGAELVVCLRGIDDTFNTEIHARHRYTLDDIVVGAVFESVLVPRADGSRVLDYRSFHRVRVVDAPPPS</sequence>
<dbReference type="GO" id="GO:0034702">
    <property type="term" value="C:monoatomic ion channel complex"/>
    <property type="evidence" value="ECO:0007669"/>
    <property type="project" value="UniProtKB-KW"/>
</dbReference>
<keyword evidence="5" id="KW-0851">Voltage-gated channel</keyword>
<dbReference type="SUPFAM" id="SSF81296">
    <property type="entry name" value="E set domains"/>
    <property type="match status" value="1"/>
</dbReference>
<keyword evidence="3" id="KW-0633">Potassium transport</keyword>
<evidence type="ECO:0000256" key="11">
    <source>
        <dbReference type="SAM" id="Phobius"/>
    </source>
</evidence>
<evidence type="ECO:0000256" key="10">
    <source>
        <dbReference type="ARBA" id="ARBA00023303"/>
    </source>
</evidence>
<feature type="domain" description="Inward rectifier potassium channel C-terminal" evidence="13">
    <location>
        <begin position="147"/>
        <end position="305"/>
    </location>
</feature>
<dbReference type="Pfam" id="PF07885">
    <property type="entry name" value="Ion_trans_2"/>
    <property type="match status" value="1"/>
</dbReference>
<keyword evidence="9 11" id="KW-0472">Membrane</keyword>
<dbReference type="SUPFAM" id="SSF81324">
    <property type="entry name" value="Voltage-gated potassium channels"/>
    <property type="match status" value="1"/>
</dbReference>
<feature type="transmembrane region" description="Helical" evidence="11">
    <location>
        <begin position="55"/>
        <end position="75"/>
    </location>
</feature>
<dbReference type="InterPro" id="IPR014756">
    <property type="entry name" value="Ig_E-set"/>
</dbReference>
<dbReference type="InterPro" id="IPR016449">
    <property type="entry name" value="K_chnl_inward-rec_Kir"/>
</dbReference>
<evidence type="ECO:0000256" key="2">
    <source>
        <dbReference type="ARBA" id="ARBA00022448"/>
    </source>
</evidence>
<keyword evidence="4 11" id="KW-0812">Transmembrane</keyword>
<dbReference type="GO" id="GO:0034765">
    <property type="term" value="P:regulation of monoatomic ion transmembrane transport"/>
    <property type="evidence" value="ECO:0007669"/>
    <property type="project" value="TreeGrafter"/>
</dbReference>
<dbReference type="Pfam" id="PF17655">
    <property type="entry name" value="IRK_C"/>
    <property type="match status" value="1"/>
</dbReference>
<dbReference type="GO" id="GO:0005242">
    <property type="term" value="F:inward rectifier potassium channel activity"/>
    <property type="evidence" value="ECO:0007669"/>
    <property type="project" value="InterPro"/>
</dbReference>
<dbReference type="EMBL" id="JAPNKE010000002">
    <property type="protein sequence ID" value="MCY1004561.1"/>
    <property type="molecule type" value="Genomic_DNA"/>
</dbReference>
<evidence type="ECO:0000256" key="5">
    <source>
        <dbReference type="ARBA" id="ARBA00022882"/>
    </source>
</evidence>
<dbReference type="GO" id="GO:0005886">
    <property type="term" value="C:plasma membrane"/>
    <property type="evidence" value="ECO:0007669"/>
    <property type="project" value="TreeGrafter"/>
</dbReference>
<evidence type="ECO:0000256" key="6">
    <source>
        <dbReference type="ARBA" id="ARBA00022958"/>
    </source>
</evidence>
<dbReference type="Proteomes" id="UP001150924">
    <property type="component" value="Unassembled WGS sequence"/>
</dbReference>
<evidence type="ECO:0000256" key="8">
    <source>
        <dbReference type="ARBA" id="ARBA00023065"/>
    </source>
</evidence>
<comment type="subcellular location">
    <subcellularLocation>
        <location evidence="1">Membrane</location>
        <topology evidence="1">Multi-pass membrane protein</topology>
    </subcellularLocation>
</comment>
<comment type="caution">
    <text evidence="14">The sequence shown here is derived from an EMBL/GenBank/DDBJ whole genome shotgun (WGS) entry which is preliminary data.</text>
</comment>
<evidence type="ECO:0000313" key="14">
    <source>
        <dbReference type="EMBL" id="MCY1004561.1"/>
    </source>
</evidence>
<dbReference type="PRINTS" id="PR01320">
    <property type="entry name" value="KIRCHANNEL"/>
</dbReference>
<evidence type="ECO:0000256" key="4">
    <source>
        <dbReference type="ARBA" id="ARBA00022692"/>
    </source>
</evidence>
<keyword evidence="10" id="KW-0407">Ion channel</keyword>
<evidence type="ECO:0000256" key="9">
    <source>
        <dbReference type="ARBA" id="ARBA00023136"/>
    </source>
</evidence>
<dbReference type="InterPro" id="IPR013099">
    <property type="entry name" value="K_chnl_dom"/>
</dbReference>
<evidence type="ECO:0000256" key="7">
    <source>
        <dbReference type="ARBA" id="ARBA00022989"/>
    </source>
</evidence>
<keyword evidence="2" id="KW-0813">Transport</keyword>
<dbReference type="InterPro" id="IPR013518">
    <property type="entry name" value="K_chnl_inward-rec_Kir_cyto"/>
</dbReference>
<dbReference type="PANTHER" id="PTHR11767">
    <property type="entry name" value="INWARD RECTIFIER POTASSIUM CHANNEL"/>
    <property type="match status" value="1"/>
</dbReference>
<evidence type="ECO:0000259" key="12">
    <source>
        <dbReference type="Pfam" id="PF07885"/>
    </source>
</evidence>
<dbReference type="RefSeq" id="WP_267766117.1">
    <property type="nucleotide sequence ID" value="NZ_JAPNKE010000002.1"/>
</dbReference>
<keyword evidence="8" id="KW-0406">Ion transport</keyword>
<name>A0A9X3EIZ9_9BACT</name>
<protein>
    <submittedName>
        <fullName evidence="14">Ion channel</fullName>
    </submittedName>
</protein>
<keyword evidence="15" id="KW-1185">Reference proteome</keyword>
<dbReference type="GO" id="GO:1990573">
    <property type="term" value="P:potassium ion import across plasma membrane"/>
    <property type="evidence" value="ECO:0007669"/>
    <property type="project" value="TreeGrafter"/>
</dbReference>
<gene>
    <name evidence="14" type="ORF">OV079_03040</name>
</gene>
<feature type="domain" description="Potassium channel" evidence="12">
    <location>
        <begin position="67"/>
        <end position="138"/>
    </location>
</feature>
<evidence type="ECO:0000256" key="3">
    <source>
        <dbReference type="ARBA" id="ARBA00022538"/>
    </source>
</evidence>
<evidence type="ECO:0000256" key="1">
    <source>
        <dbReference type="ARBA" id="ARBA00004141"/>
    </source>
</evidence>
<organism evidence="14 15">
    <name type="scientific">Nannocystis pusilla</name>
    <dbReference type="NCBI Taxonomy" id="889268"/>
    <lineage>
        <taxon>Bacteria</taxon>
        <taxon>Pseudomonadati</taxon>
        <taxon>Myxococcota</taxon>
        <taxon>Polyangia</taxon>
        <taxon>Nannocystales</taxon>
        <taxon>Nannocystaceae</taxon>
        <taxon>Nannocystis</taxon>
    </lineage>
</organism>
<proteinExistence type="predicted"/>
<keyword evidence="7 11" id="KW-1133">Transmembrane helix</keyword>